<dbReference type="GO" id="GO:0120010">
    <property type="term" value="P:intermembrane phospholipid transfer"/>
    <property type="evidence" value="ECO:0007669"/>
    <property type="project" value="TreeGrafter"/>
</dbReference>
<sequence length="270" mass="30906">MDKLYIVVIAFFLNFSFADNNITFSSCKTLDSNETCKDDILPPDTNSSNFEEEFGDTNKSATFDPFEKYNRVMTSFNDKLYVNVLDPVARGYSNTVPEGGRVAVSNFIKNIYYPVRFSNNVLQFKFKNATKETGRFIVNSTFGILGFFDPAKTNLGWEESNEDFGQTLGFYGLPEGPHIVWPFIGPSNLRDTFGIVGDTYLNPLSNTKYHSINYKIPQNRLQEAGIYSYEKLNQTSLHLGEYESIKKDAIDLYPFLRDAYTQNRIEKIKE</sequence>
<dbReference type="PRINTS" id="PR01805">
    <property type="entry name" value="VACJLIPOPROT"/>
</dbReference>
<reference evidence="3" key="1">
    <citation type="submission" date="2015-11" db="EMBL/GenBank/DDBJ databases">
        <authorList>
            <person name="Zhang Y."/>
            <person name="Guo Z."/>
        </authorList>
    </citation>
    <scope>NUCLEOTIDE SEQUENCE</scope>
    <source>
        <strain evidence="3">BN30871</strain>
    </source>
</reference>
<evidence type="ECO:0000256" key="2">
    <source>
        <dbReference type="ARBA" id="ARBA00022729"/>
    </source>
</evidence>
<comment type="similarity">
    <text evidence="1">Belongs to the MlaA family.</text>
</comment>
<dbReference type="EMBL" id="FAXN01000046">
    <property type="protein sequence ID" value="CUV65803.1"/>
    <property type="molecule type" value="Genomic_DNA"/>
</dbReference>
<dbReference type="PANTHER" id="PTHR30035:SF3">
    <property type="entry name" value="INTERMEMBRANE PHOSPHOLIPID TRANSPORT SYSTEM LIPOPROTEIN MLAA"/>
    <property type="match status" value="1"/>
</dbReference>
<proteinExistence type="inferred from homology"/>
<dbReference type="PANTHER" id="PTHR30035">
    <property type="entry name" value="LIPOPROTEIN VACJ-RELATED"/>
    <property type="match status" value="1"/>
</dbReference>
<name>A0A0S4XNC8_9BACT</name>
<dbReference type="AlphaFoldDB" id="A0A0S4XNC8"/>
<evidence type="ECO:0000313" key="3">
    <source>
        <dbReference type="EMBL" id="CUV65803.1"/>
    </source>
</evidence>
<dbReference type="InterPro" id="IPR007428">
    <property type="entry name" value="MlaA"/>
</dbReference>
<accession>A0A0S4XNC8</accession>
<gene>
    <name evidence="3" type="ORF">BN3087_450033</name>
</gene>
<evidence type="ECO:0000256" key="1">
    <source>
        <dbReference type="ARBA" id="ARBA00010634"/>
    </source>
</evidence>
<dbReference type="Pfam" id="PF04333">
    <property type="entry name" value="MlaA"/>
    <property type="match status" value="1"/>
</dbReference>
<organism evidence="3">
    <name type="scientific">Sulfurovum sp. enrichment culture clone C5</name>
    <dbReference type="NCBI Taxonomy" id="497650"/>
    <lineage>
        <taxon>Bacteria</taxon>
        <taxon>Pseudomonadati</taxon>
        <taxon>Campylobacterota</taxon>
        <taxon>Epsilonproteobacteria</taxon>
        <taxon>Campylobacterales</taxon>
        <taxon>Sulfurovaceae</taxon>
        <taxon>Sulfurovum</taxon>
        <taxon>environmental samples</taxon>
    </lineage>
</organism>
<keyword evidence="2" id="KW-0732">Signal</keyword>
<dbReference type="GO" id="GO:0016020">
    <property type="term" value="C:membrane"/>
    <property type="evidence" value="ECO:0007669"/>
    <property type="project" value="InterPro"/>
</dbReference>
<protein>
    <submittedName>
        <fullName evidence="3">Putative VacJ family lipoprotein</fullName>
    </submittedName>
</protein>
<keyword evidence="3" id="KW-0449">Lipoprotein</keyword>